<reference evidence="1 2" key="1">
    <citation type="submission" date="2019-11" db="EMBL/GenBank/DDBJ databases">
        <authorList>
            <person name="Zheng R.K."/>
            <person name="Sun C.M."/>
        </authorList>
    </citation>
    <scope>NUCLEOTIDE SEQUENCE [LARGE SCALE GENOMIC DNA]</scope>
    <source>
        <strain evidence="1 2">WC007</strain>
    </source>
</reference>
<name>A0A6I6JXM7_9BACT</name>
<evidence type="ECO:0000313" key="2">
    <source>
        <dbReference type="Proteomes" id="UP000428260"/>
    </source>
</evidence>
<protein>
    <recommendedName>
        <fullName evidence="3">KTSC domain-containing protein</fullName>
    </recommendedName>
</protein>
<evidence type="ECO:0008006" key="3">
    <source>
        <dbReference type="Google" id="ProtNLM"/>
    </source>
</evidence>
<proteinExistence type="predicted"/>
<evidence type="ECO:0000313" key="1">
    <source>
        <dbReference type="EMBL" id="QGY45900.1"/>
    </source>
</evidence>
<organism evidence="1 2">
    <name type="scientific">Maribellus comscasis</name>
    <dbReference type="NCBI Taxonomy" id="2681766"/>
    <lineage>
        <taxon>Bacteria</taxon>
        <taxon>Pseudomonadati</taxon>
        <taxon>Bacteroidota</taxon>
        <taxon>Bacteroidia</taxon>
        <taxon>Marinilabiliales</taxon>
        <taxon>Prolixibacteraceae</taxon>
        <taxon>Maribellus</taxon>
    </lineage>
</organism>
<dbReference type="KEGG" id="mcos:GM418_20155"/>
<accession>A0A6I6JXM7</accession>
<dbReference type="RefSeq" id="WP_158869039.1">
    <property type="nucleotide sequence ID" value="NZ_CP046401.1"/>
</dbReference>
<gene>
    <name evidence="1" type="ORF">GM418_20155</name>
</gene>
<dbReference type="EMBL" id="CP046401">
    <property type="protein sequence ID" value="QGY45900.1"/>
    <property type="molecule type" value="Genomic_DNA"/>
</dbReference>
<dbReference type="AlphaFoldDB" id="A0A6I6JXM7"/>
<sequence>MERYRNLGRDSGIDAYEIGSDFIKVRFKDRKVYTYTYESAGQYHIEKMKSLAQRGSGLNQYINLHVKNKYASKH</sequence>
<keyword evidence="2" id="KW-1185">Reference proteome</keyword>
<dbReference type="Proteomes" id="UP000428260">
    <property type="component" value="Chromosome"/>
</dbReference>